<accession>A0AAN1WLD4</accession>
<gene>
    <name evidence="2" type="ORF">MARGE09_P3988</name>
</gene>
<dbReference type="Pfam" id="PF21926">
    <property type="entry name" value="FeeM"/>
    <property type="match status" value="1"/>
</dbReference>
<reference evidence="2 3" key="1">
    <citation type="journal article" date="2022" name="IScience">
        <title>An ultrasensitive nanofiber-based assay for enzymatic hydrolysis and deep-sea microbial degradation of cellulose.</title>
        <authorList>
            <person name="Tsudome M."/>
            <person name="Tachioka M."/>
            <person name="Miyazaki M."/>
            <person name="Uchimura K."/>
            <person name="Tsuda M."/>
            <person name="Takaki Y."/>
            <person name="Deguchi S."/>
        </authorList>
    </citation>
    <scope>NUCLEOTIDE SEQUENCE [LARGE SCALE GENOMIC DNA]</scope>
    <source>
        <strain evidence="2 3">GE09</strain>
    </source>
</reference>
<keyword evidence="3" id="KW-1185">Reference proteome</keyword>
<sequence length="183" mass="21001">MSKNTGCNKSEISVVVDDHVREEIKQFRKINLGGIYPHMDLDNDVLDGSALTFYTRANNGEINSTARLTVDNPYGFPQEAYLAEYRARGVRMMELGRFIIKERHQGLEKTYYRTFYNVARNLQCNAIVMSMQPHHVAFHKRMVGLRVLAENTVSYGGPFSLACVVWELDATTPKFFKWLGEQL</sequence>
<dbReference type="InterPro" id="IPR054597">
    <property type="entry name" value="FeeM_cat"/>
</dbReference>
<proteinExistence type="predicted"/>
<organism evidence="2 3">
    <name type="scientific">Marinagarivorans cellulosilyticus</name>
    <dbReference type="NCBI Taxonomy" id="2721545"/>
    <lineage>
        <taxon>Bacteria</taxon>
        <taxon>Pseudomonadati</taxon>
        <taxon>Pseudomonadota</taxon>
        <taxon>Gammaproteobacteria</taxon>
        <taxon>Cellvibrionales</taxon>
        <taxon>Cellvibrionaceae</taxon>
        <taxon>Marinagarivorans</taxon>
    </lineage>
</organism>
<evidence type="ECO:0000313" key="3">
    <source>
        <dbReference type="Proteomes" id="UP001320119"/>
    </source>
</evidence>
<dbReference type="InterPro" id="IPR016181">
    <property type="entry name" value="Acyl_CoA_acyltransferase"/>
</dbReference>
<dbReference type="AlphaFoldDB" id="A0AAN1WLD4"/>
<evidence type="ECO:0000259" key="1">
    <source>
        <dbReference type="Pfam" id="PF21926"/>
    </source>
</evidence>
<protein>
    <recommendedName>
        <fullName evidence="1">N-acyl amino acid synthase FeeM catalytic core domain-containing protein</fullName>
    </recommendedName>
</protein>
<dbReference type="Proteomes" id="UP001320119">
    <property type="component" value="Chromosome"/>
</dbReference>
<feature type="domain" description="N-acyl amino acid synthase FeeM catalytic core" evidence="1">
    <location>
        <begin position="47"/>
        <end position="151"/>
    </location>
</feature>
<dbReference type="EMBL" id="AP023086">
    <property type="protein sequence ID" value="BCD99786.1"/>
    <property type="molecule type" value="Genomic_DNA"/>
</dbReference>
<dbReference type="Gene3D" id="3.40.630.30">
    <property type="match status" value="1"/>
</dbReference>
<evidence type="ECO:0000313" key="2">
    <source>
        <dbReference type="EMBL" id="BCD99786.1"/>
    </source>
</evidence>
<dbReference type="SUPFAM" id="SSF55729">
    <property type="entry name" value="Acyl-CoA N-acyltransferases (Nat)"/>
    <property type="match status" value="1"/>
</dbReference>
<dbReference type="RefSeq" id="WP_236985082.1">
    <property type="nucleotide sequence ID" value="NZ_AP023086.1"/>
</dbReference>
<name>A0AAN1WLD4_9GAMM</name>
<dbReference type="KEGG" id="marq:MARGE09_P3988"/>